<dbReference type="EMBL" id="PGCJ01000685">
    <property type="protein sequence ID" value="PLW24646.1"/>
    <property type="molecule type" value="Genomic_DNA"/>
</dbReference>
<dbReference type="Proteomes" id="UP000235388">
    <property type="component" value="Unassembled WGS sequence"/>
</dbReference>
<accession>A0A2N5TGK8</accession>
<organism evidence="1 2">
    <name type="scientific">Puccinia coronata f. sp. avenae</name>
    <dbReference type="NCBI Taxonomy" id="200324"/>
    <lineage>
        <taxon>Eukaryota</taxon>
        <taxon>Fungi</taxon>
        <taxon>Dikarya</taxon>
        <taxon>Basidiomycota</taxon>
        <taxon>Pucciniomycotina</taxon>
        <taxon>Pucciniomycetes</taxon>
        <taxon>Pucciniales</taxon>
        <taxon>Pucciniaceae</taxon>
        <taxon>Puccinia</taxon>
    </lineage>
</organism>
<proteinExistence type="predicted"/>
<gene>
    <name evidence="1" type="ORF">PCANC_27311</name>
</gene>
<evidence type="ECO:0000313" key="2">
    <source>
        <dbReference type="Proteomes" id="UP000235388"/>
    </source>
</evidence>
<sequence>MVQLTPSKWHVAEQYRAIWEQRMGAVDRIRLQKEIDLDTREAPAILSHNRHVAKIPTANLSERRARLNRSPVDPDSRSWLSGAPALDSSYSFSTPTFQAFTLLTNTQFTMQFNVLAALMLVVAASAVLEANALPIANILPVKPVLSKLYVASAANATIGRPGVPTSQKQMAKAVGW</sequence>
<protein>
    <submittedName>
        <fullName evidence="1">Uncharacterized protein</fullName>
    </submittedName>
</protein>
<comment type="caution">
    <text evidence="1">The sequence shown here is derived from an EMBL/GenBank/DDBJ whole genome shotgun (WGS) entry which is preliminary data.</text>
</comment>
<name>A0A2N5TGK8_9BASI</name>
<reference evidence="1 2" key="1">
    <citation type="submission" date="2017-11" db="EMBL/GenBank/DDBJ databases">
        <title>De novo assembly and phasing of dikaryotic genomes from two isolates of Puccinia coronata f. sp. avenae, the causal agent of oat crown rust.</title>
        <authorList>
            <person name="Miller M.E."/>
            <person name="Zhang Y."/>
            <person name="Omidvar V."/>
            <person name="Sperschneider J."/>
            <person name="Schwessinger B."/>
            <person name="Raley C."/>
            <person name="Palmer J.M."/>
            <person name="Garnica D."/>
            <person name="Upadhyaya N."/>
            <person name="Rathjen J."/>
            <person name="Taylor J.M."/>
            <person name="Park R.F."/>
            <person name="Dodds P.N."/>
            <person name="Hirsch C.D."/>
            <person name="Kianian S.F."/>
            <person name="Figueroa M."/>
        </authorList>
    </citation>
    <scope>NUCLEOTIDE SEQUENCE [LARGE SCALE GENOMIC DNA]</scope>
    <source>
        <strain evidence="1">12NC29</strain>
    </source>
</reference>
<keyword evidence="2" id="KW-1185">Reference proteome</keyword>
<evidence type="ECO:0000313" key="1">
    <source>
        <dbReference type="EMBL" id="PLW24646.1"/>
    </source>
</evidence>
<dbReference type="AlphaFoldDB" id="A0A2N5TGK8"/>
<dbReference type="STRING" id="200324.A0A2N5TGK8"/>